<organism evidence="1 2">
    <name type="scientific">Albula glossodonta</name>
    <name type="common">roundjaw bonefish</name>
    <dbReference type="NCBI Taxonomy" id="121402"/>
    <lineage>
        <taxon>Eukaryota</taxon>
        <taxon>Metazoa</taxon>
        <taxon>Chordata</taxon>
        <taxon>Craniata</taxon>
        <taxon>Vertebrata</taxon>
        <taxon>Euteleostomi</taxon>
        <taxon>Actinopterygii</taxon>
        <taxon>Neopterygii</taxon>
        <taxon>Teleostei</taxon>
        <taxon>Albuliformes</taxon>
        <taxon>Albulidae</taxon>
        <taxon>Albula</taxon>
    </lineage>
</organism>
<dbReference type="EMBL" id="JAFBMS010000009">
    <property type="protein sequence ID" value="KAG9349608.1"/>
    <property type="molecule type" value="Genomic_DNA"/>
</dbReference>
<evidence type="ECO:0000313" key="2">
    <source>
        <dbReference type="Proteomes" id="UP000824540"/>
    </source>
</evidence>
<proteinExistence type="predicted"/>
<gene>
    <name evidence="1" type="ORF">JZ751_028056</name>
</gene>
<keyword evidence="2" id="KW-1185">Reference proteome</keyword>
<dbReference type="AlphaFoldDB" id="A0A8T2PJC8"/>
<dbReference type="Proteomes" id="UP000824540">
    <property type="component" value="Unassembled WGS sequence"/>
</dbReference>
<accession>A0A8T2PJC8</accession>
<sequence length="63" mass="7088">MDISLAVICLIQQYRVFSWRNLDVQSTKAADGLSWQRPLRFLSPMNAAVSSVPPALRLCTRPV</sequence>
<comment type="caution">
    <text evidence="1">The sequence shown here is derived from an EMBL/GenBank/DDBJ whole genome shotgun (WGS) entry which is preliminary data.</text>
</comment>
<protein>
    <submittedName>
        <fullName evidence="1">Uncharacterized protein</fullName>
    </submittedName>
</protein>
<name>A0A8T2PJC8_9TELE</name>
<evidence type="ECO:0000313" key="1">
    <source>
        <dbReference type="EMBL" id="KAG9349608.1"/>
    </source>
</evidence>
<reference evidence="1" key="1">
    <citation type="thesis" date="2021" institute="BYU ScholarsArchive" country="Provo, UT, USA">
        <title>Applications of and Algorithms for Genome Assembly and Genomic Analyses with an Emphasis on Marine Teleosts.</title>
        <authorList>
            <person name="Pickett B.D."/>
        </authorList>
    </citation>
    <scope>NUCLEOTIDE SEQUENCE</scope>
    <source>
        <strain evidence="1">HI-2016</strain>
    </source>
</reference>